<dbReference type="PANTHER" id="PTHR11136:SF0">
    <property type="entry name" value="DIHYDROFOLATE SYNTHETASE-RELATED"/>
    <property type="match status" value="1"/>
</dbReference>
<accession>A0A1Q5PXL6</accession>
<dbReference type="InParanoid" id="A0A1Q5PXL6"/>
<dbReference type="PANTHER" id="PTHR11136">
    <property type="entry name" value="FOLYLPOLYGLUTAMATE SYNTHASE-RELATED"/>
    <property type="match status" value="1"/>
</dbReference>
<dbReference type="Gene3D" id="3.90.190.20">
    <property type="entry name" value="Mur ligase, C-terminal domain"/>
    <property type="match status" value="1"/>
</dbReference>
<dbReference type="AlphaFoldDB" id="A0A1Q5PXL6"/>
<evidence type="ECO:0000256" key="1">
    <source>
        <dbReference type="ARBA" id="ARBA00001946"/>
    </source>
</evidence>
<dbReference type="SUPFAM" id="SSF53244">
    <property type="entry name" value="MurD-like peptide ligases, peptide-binding domain"/>
    <property type="match status" value="1"/>
</dbReference>
<organism evidence="14 15">
    <name type="scientific">Buchananella hordeovulneris</name>
    <dbReference type="NCBI Taxonomy" id="52770"/>
    <lineage>
        <taxon>Bacteria</taxon>
        <taxon>Bacillati</taxon>
        <taxon>Actinomycetota</taxon>
        <taxon>Actinomycetes</taxon>
        <taxon>Actinomycetales</taxon>
        <taxon>Actinomycetaceae</taxon>
        <taxon>Buchananella</taxon>
    </lineage>
</organism>
<dbReference type="Proteomes" id="UP000185612">
    <property type="component" value="Unassembled WGS sequence"/>
</dbReference>
<dbReference type="EMBL" id="MQVS01000003">
    <property type="protein sequence ID" value="OKL52236.1"/>
    <property type="molecule type" value="Genomic_DNA"/>
</dbReference>
<dbReference type="InterPro" id="IPR001645">
    <property type="entry name" value="Folylpolyglutamate_synth"/>
</dbReference>
<evidence type="ECO:0000256" key="4">
    <source>
        <dbReference type="ARBA" id="ARBA00022598"/>
    </source>
</evidence>
<keyword evidence="7" id="KW-0067">ATP-binding</keyword>
<dbReference type="GO" id="GO:0005737">
    <property type="term" value="C:cytoplasm"/>
    <property type="evidence" value="ECO:0007669"/>
    <property type="project" value="TreeGrafter"/>
</dbReference>
<dbReference type="GO" id="GO:0004326">
    <property type="term" value="F:tetrahydrofolylpolyglutamate synthase activity"/>
    <property type="evidence" value="ECO:0007669"/>
    <property type="project" value="UniProtKB-EC"/>
</dbReference>
<evidence type="ECO:0000256" key="6">
    <source>
        <dbReference type="ARBA" id="ARBA00022741"/>
    </source>
</evidence>
<evidence type="ECO:0000256" key="11">
    <source>
        <dbReference type="SAM" id="MobiDB-lite"/>
    </source>
</evidence>
<evidence type="ECO:0000313" key="15">
    <source>
        <dbReference type="Proteomes" id="UP000185612"/>
    </source>
</evidence>
<dbReference type="STRING" id="52770.BSZ40_04280"/>
<dbReference type="GO" id="GO:0046872">
    <property type="term" value="F:metal ion binding"/>
    <property type="evidence" value="ECO:0007669"/>
    <property type="project" value="UniProtKB-KW"/>
</dbReference>
<dbReference type="InterPro" id="IPR004101">
    <property type="entry name" value="Mur_ligase_C"/>
</dbReference>
<keyword evidence="6" id="KW-0547">Nucleotide-binding</keyword>
<name>A0A1Q5PXL6_9ACTO</name>
<dbReference type="GO" id="GO:0008841">
    <property type="term" value="F:dihydrofolate synthase activity"/>
    <property type="evidence" value="ECO:0007669"/>
    <property type="project" value="TreeGrafter"/>
</dbReference>
<keyword evidence="4" id="KW-0436">Ligase</keyword>
<dbReference type="EC" id="6.3.2.17" evidence="3"/>
<evidence type="ECO:0000256" key="8">
    <source>
        <dbReference type="ARBA" id="ARBA00022842"/>
    </source>
</evidence>
<evidence type="ECO:0000256" key="7">
    <source>
        <dbReference type="ARBA" id="ARBA00022840"/>
    </source>
</evidence>
<evidence type="ECO:0000313" key="14">
    <source>
        <dbReference type="EMBL" id="OKL52236.1"/>
    </source>
</evidence>
<dbReference type="InterPro" id="IPR018109">
    <property type="entry name" value="Folylpolyglutamate_synth_CS"/>
</dbReference>
<dbReference type="NCBIfam" id="TIGR01499">
    <property type="entry name" value="folC"/>
    <property type="match status" value="1"/>
</dbReference>
<evidence type="ECO:0000259" key="12">
    <source>
        <dbReference type="Pfam" id="PF02875"/>
    </source>
</evidence>
<dbReference type="Gene3D" id="3.40.1190.10">
    <property type="entry name" value="Mur-like, catalytic domain"/>
    <property type="match status" value="1"/>
</dbReference>
<sequence length="577" mass="60130">MARTPGGWEEPAPAPERFDEMAEYFAAAAAGPDTDAADAAADPDGAADPQAELTAALQNLAAARLADPELLAALLADADLDEYEDDFPSATEPEVDEQFAAAEARARQAGLTPREARAHAVALAAAARESELEAEVDAIYQAILRRAPEHDVQPSLQRVQRACELLGDPQLAYHTVHVTGTNGKTSTARMISSLLRERGVSVGTFTSPHLHTVRERMRIGLEPLSREAFLEAWESVGPIVELVDAESVAAGGPAMSFFEVFTVLGFTAFANAGVEAAVIEVGMGGRWDATNVVQSAVQVITPISRDHTQWLGTTLADIAREKAGILRPGGTVVVGPQPEEAAAVLAVAAAELDVTVRQYGPDFHYADRELAVGGQMCTLVTPAARYEDVYLPLHGEHQALNAATALVATEALFGGGALPPLLVEHGFAAASSPGRLEVVRSSPTVIVDGAHNPAGVAALRAALEEAFGFSKLVGVFAAMADKDVEPMLAELEPLLESIVVTSLSSGRAMDVDELGEVAADVFGPDRVTVHCALPEALDAAVTLAEAGDDPAASTGVLVTGSLLLVAEARSLFGKATA</sequence>
<feature type="domain" description="Mur ligase central" evidence="13">
    <location>
        <begin position="268"/>
        <end position="408"/>
    </location>
</feature>
<dbReference type="FunCoup" id="A0A1Q5PXL6">
    <property type="interactions" value="311"/>
</dbReference>
<keyword evidence="15" id="KW-1185">Reference proteome</keyword>
<dbReference type="FunFam" id="3.40.1190.10:FF:000011">
    <property type="entry name" value="Folylpolyglutamate synthase/dihydrofolate synthase"/>
    <property type="match status" value="1"/>
</dbReference>
<dbReference type="InterPro" id="IPR036615">
    <property type="entry name" value="Mur_ligase_C_dom_sf"/>
</dbReference>
<evidence type="ECO:0000256" key="5">
    <source>
        <dbReference type="ARBA" id="ARBA00022723"/>
    </source>
</evidence>
<evidence type="ECO:0000256" key="9">
    <source>
        <dbReference type="ARBA" id="ARBA00030592"/>
    </source>
</evidence>
<dbReference type="GO" id="GO:0005524">
    <property type="term" value="F:ATP binding"/>
    <property type="evidence" value="ECO:0007669"/>
    <property type="project" value="UniProtKB-KW"/>
</dbReference>
<dbReference type="PROSITE" id="PS01011">
    <property type="entry name" value="FOLYLPOLYGLU_SYNT_1"/>
    <property type="match status" value="1"/>
</dbReference>
<evidence type="ECO:0000256" key="10">
    <source>
        <dbReference type="ARBA" id="ARBA00047493"/>
    </source>
</evidence>
<dbReference type="SUPFAM" id="SSF53623">
    <property type="entry name" value="MurD-like peptide ligases, catalytic domain"/>
    <property type="match status" value="1"/>
</dbReference>
<evidence type="ECO:0000259" key="13">
    <source>
        <dbReference type="Pfam" id="PF08245"/>
    </source>
</evidence>
<reference evidence="15" key="1">
    <citation type="submission" date="2016-12" db="EMBL/GenBank/DDBJ databases">
        <authorList>
            <person name="Meng X."/>
        </authorList>
    </citation>
    <scope>NUCLEOTIDE SEQUENCE [LARGE SCALE GENOMIC DNA]</scope>
    <source>
        <strain evidence="15">DSM 20732</strain>
    </source>
</reference>
<protein>
    <recommendedName>
        <fullName evidence="3">tetrahydrofolate synthase</fullName>
        <ecNumber evidence="3">6.3.2.17</ecNumber>
    </recommendedName>
    <alternativeName>
        <fullName evidence="9">Tetrahydrofolylpolyglutamate synthase</fullName>
    </alternativeName>
</protein>
<comment type="caution">
    <text evidence="14">The sequence shown here is derived from an EMBL/GenBank/DDBJ whole genome shotgun (WGS) entry which is preliminary data.</text>
</comment>
<keyword evidence="8" id="KW-0460">Magnesium</keyword>
<dbReference type="Pfam" id="PF08245">
    <property type="entry name" value="Mur_ligase_M"/>
    <property type="match status" value="1"/>
</dbReference>
<proteinExistence type="inferred from homology"/>
<gene>
    <name evidence="14" type="ORF">BSZ40_04280</name>
</gene>
<evidence type="ECO:0000256" key="2">
    <source>
        <dbReference type="ARBA" id="ARBA00008276"/>
    </source>
</evidence>
<feature type="region of interest" description="Disordered" evidence="11">
    <location>
        <begin position="27"/>
        <end position="48"/>
    </location>
</feature>
<keyword evidence="5" id="KW-0479">Metal-binding</keyword>
<feature type="domain" description="Mur ligase C-terminal" evidence="12">
    <location>
        <begin position="434"/>
        <end position="561"/>
    </location>
</feature>
<dbReference type="PROSITE" id="PS01012">
    <property type="entry name" value="FOLYLPOLYGLU_SYNT_2"/>
    <property type="match status" value="1"/>
</dbReference>
<dbReference type="InterPro" id="IPR013221">
    <property type="entry name" value="Mur_ligase_cen"/>
</dbReference>
<evidence type="ECO:0000256" key="3">
    <source>
        <dbReference type="ARBA" id="ARBA00013025"/>
    </source>
</evidence>
<dbReference type="Pfam" id="PF02875">
    <property type="entry name" value="Mur_ligase_C"/>
    <property type="match status" value="1"/>
</dbReference>
<dbReference type="InterPro" id="IPR036565">
    <property type="entry name" value="Mur-like_cat_sf"/>
</dbReference>
<comment type="similarity">
    <text evidence="2">Belongs to the folylpolyglutamate synthase family.</text>
</comment>
<comment type="catalytic activity">
    <reaction evidence="10">
        <text>(6S)-5,6,7,8-tetrahydrofolyl-(gamma-L-Glu)(n) + L-glutamate + ATP = (6S)-5,6,7,8-tetrahydrofolyl-(gamma-L-Glu)(n+1) + ADP + phosphate + H(+)</text>
        <dbReference type="Rhea" id="RHEA:10580"/>
        <dbReference type="Rhea" id="RHEA-COMP:14738"/>
        <dbReference type="Rhea" id="RHEA-COMP:14740"/>
        <dbReference type="ChEBI" id="CHEBI:15378"/>
        <dbReference type="ChEBI" id="CHEBI:29985"/>
        <dbReference type="ChEBI" id="CHEBI:30616"/>
        <dbReference type="ChEBI" id="CHEBI:43474"/>
        <dbReference type="ChEBI" id="CHEBI:141005"/>
        <dbReference type="ChEBI" id="CHEBI:456216"/>
        <dbReference type="EC" id="6.3.2.17"/>
    </reaction>
</comment>
<comment type="cofactor">
    <cofactor evidence="1">
        <name>Mg(2+)</name>
        <dbReference type="ChEBI" id="CHEBI:18420"/>
    </cofactor>
</comment>